<gene>
    <name evidence="2" type="ORF">KIN_08880</name>
</gene>
<reference evidence="2 3" key="1">
    <citation type="submission" date="2019-12" db="EMBL/GenBank/DDBJ databases">
        <title>Litoreibacter badius sp. nov., a novel bacteriochlorophyll a-containing bacterium in the genus Litoreibacter.</title>
        <authorList>
            <person name="Kanamuro M."/>
            <person name="Takabe Y."/>
            <person name="Mori K."/>
            <person name="Takaichi S."/>
            <person name="Hanada S."/>
        </authorList>
    </citation>
    <scope>NUCLEOTIDE SEQUENCE [LARGE SCALE GENOMIC DNA]</scope>
    <source>
        <strain evidence="2 3">K6</strain>
    </source>
</reference>
<dbReference type="EMBL" id="BLJE01000001">
    <property type="protein sequence ID" value="GFE63814.1"/>
    <property type="molecule type" value="Genomic_DNA"/>
</dbReference>
<dbReference type="Pfam" id="PF13276">
    <property type="entry name" value="HTH_21"/>
    <property type="match status" value="1"/>
</dbReference>
<evidence type="ECO:0000259" key="1">
    <source>
        <dbReference type="Pfam" id="PF13276"/>
    </source>
</evidence>
<dbReference type="PANTHER" id="PTHR47515">
    <property type="entry name" value="LOW CALCIUM RESPONSE LOCUS PROTEIN T"/>
    <property type="match status" value="1"/>
</dbReference>
<dbReference type="Proteomes" id="UP000436822">
    <property type="component" value="Unassembled WGS sequence"/>
</dbReference>
<evidence type="ECO:0000313" key="3">
    <source>
        <dbReference type="Proteomes" id="UP000436822"/>
    </source>
</evidence>
<comment type="caution">
    <text evidence="2">The sequence shown here is derived from an EMBL/GenBank/DDBJ whole genome shotgun (WGS) entry which is preliminary data.</text>
</comment>
<protein>
    <recommendedName>
        <fullName evidence="1">HTH-like domain-containing protein</fullName>
    </recommendedName>
</protein>
<sequence length="77" mass="9272">MNELRTVWGVSIRRACRVLHAHRSTYNYRGHGDEQAELKKRIKEIAETRVHYGHRCIHVLLRREGWKVNAESIYRLF</sequence>
<feature type="domain" description="HTH-like" evidence="1">
    <location>
        <begin position="36"/>
        <end position="76"/>
    </location>
</feature>
<proteinExistence type="predicted"/>
<dbReference type="InterPro" id="IPR025948">
    <property type="entry name" value="HTH-like_dom"/>
</dbReference>
<accession>A0A6N6JCJ9</accession>
<organism evidence="2 3">
    <name type="scientific">Litoreibacter roseus</name>
    <dbReference type="NCBI Taxonomy" id="2601869"/>
    <lineage>
        <taxon>Bacteria</taxon>
        <taxon>Pseudomonadati</taxon>
        <taxon>Pseudomonadota</taxon>
        <taxon>Alphaproteobacteria</taxon>
        <taxon>Rhodobacterales</taxon>
        <taxon>Roseobacteraceae</taxon>
        <taxon>Litoreibacter</taxon>
    </lineage>
</organism>
<evidence type="ECO:0000313" key="2">
    <source>
        <dbReference type="EMBL" id="GFE63814.1"/>
    </source>
</evidence>
<keyword evidence="3" id="KW-1185">Reference proteome</keyword>
<dbReference type="PANTHER" id="PTHR47515:SF1">
    <property type="entry name" value="BLR2054 PROTEIN"/>
    <property type="match status" value="1"/>
</dbReference>
<name>A0A6N6JCJ9_9RHOB</name>
<dbReference type="AlphaFoldDB" id="A0A6N6JCJ9"/>
<dbReference type="OrthoDB" id="9813285at2"/>